<dbReference type="Proteomes" id="UP000317429">
    <property type="component" value="Chromosome"/>
</dbReference>
<proteinExistence type="predicted"/>
<dbReference type="AlphaFoldDB" id="A0A518DG89"/>
<accession>A0A518DG89</accession>
<keyword evidence="2" id="KW-1185">Reference proteome</keyword>
<dbReference type="EMBL" id="CP036291">
    <property type="protein sequence ID" value="QDU90491.1"/>
    <property type="molecule type" value="Genomic_DNA"/>
</dbReference>
<evidence type="ECO:0000313" key="2">
    <source>
        <dbReference type="Proteomes" id="UP000317429"/>
    </source>
</evidence>
<protein>
    <submittedName>
        <fullName evidence="1">Uncharacterized protein</fullName>
    </submittedName>
</protein>
<organism evidence="1 2">
    <name type="scientific">Pirellulimonas nuda</name>
    <dbReference type="NCBI Taxonomy" id="2528009"/>
    <lineage>
        <taxon>Bacteria</taxon>
        <taxon>Pseudomonadati</taxon>
        <taxon>Planctomycetota</taxon>
        <taxon>Planctomycetia</taxon>
        <taxon>Pirellulales</taxon>
        <taxon>Lacipirellulaceae</taxon>
        <taxon>Pirellulimonas</taxon>
    </lineage>
</organism>
<sequence>MDEVLLLINQTAEATRQECDRFLAEPAASRSEWGETALKSLNAARRGGSVRVARTPQRV</sequence>
<name>A0A518DG89_9BACT</name>
<evidence type="ECO:0000313" key="1">
    <source>
        <dbReference type="EMBL" id="QDU90491.1"/>
    </source>
</evidence>
<gene>
    <name evidence="1" type="ORF">Pla175_38960</name>
</gene>
<dbReference type="KEGG" id="pnd:Pla175_38960"/>
<reference evidence="1 2" key="1">
    <citation type="submission" date="2019-02" db="EMBL/GenBank/DDBJ databases">
        <title>Deep-cultivation of Planctomycetes and their phenomic and genomic characterization uncovers novel biology.</title>
        <authorList>
            <person name="Wiegand S."/>
            <person name="Jogler M."/>
            <person name="Boedeker C."/>
            <person name="Pinto D."/>
            <person name="Vollmers J."/>
            <person name="Rivas-Marin E."/>
            <person name="Kohn T."/>
            <person name="Peeters S.H."/>
            <person name="Heuer A."/>
            <person name="Rast P."/>
            <person name="Oberbeckmann S."/>
            <person name="Bunk B."/>
            <person name="Jeske O."/>
            <person name="Meyerdierks A."/>
            <person name="Storesund J.E."/>
            <person name="Kallscheuer N."/>
            <person name="Luecker S."/>
            <person name="Lage O.M."/>
            <person name="Pohl T."/>
            <person name="Merkel B.J."/>
            <person name="Hornburger P."/>
            <person name="Mueller R.-W."/>
            <person name="Bruemmer F."/>
            <person name="Labrenz M."/>
            <person name="Spormann A.M."/>
            <person name="Op den Camp H."/>
            <person name="Overmann J."/>
            <person name="Amann R."/>
            <person name="Jetten M.S.M."/>
            <person name="Mascher T."/>
            <person name="Medema M.H."/>
            <person name="Devos D.P."/>
            <person name="Kaster A.-K."/>
            <person name="Ovreas L."/>
            <person name="Rohde M."/>
            <person name="Galperin M.Y."/>
            <person name="Jogler C."/>
        </authorList>
    </citation>
    <scope>NUCLEOTIDE SEQUENCE [LARGE SCALE GENOMIC DNA]</scope>
    <source>
        <strain evidence="1 2">Pla175</strain>
    </source>
</reference>